<dbReference type="AlphaFoldDB" id="A0A917U6C7"/>
<evidence type="ECO:0000313" key="2">
    <source>
        <dbReference type="Proteomes" id="UP000608890"/>
    </source>
</evidence>
<comment type="caution">
    <text evidence="1">The sequence shown here is derived from an EMBL/GenBank/DDBJ whole genome shotgun (WGS) entry which is preliminary data.</text>
</comment>
<name>A0A917U6C7_9ACTN</name>
<protein>
    <submittedName>
        <fullName evidence="1">Uncharacterized protein</fullName>
    </submittedName>
</protein>
<dbReference type="Proteomes" id="UP000608890">
    <property type="component" value="Unassembled WGS sequence"/>
</dbReference>
<proteinExistence type="predicted"/>
<accession>A0A917U6C7</accession>
<keyword evidence="2" id="KW-1185">Reference proteome</keyword>
<organism evidence="1 2">
    <name type="scientific">Micromonospora sonchi</name>
    <dbReference type="NCBI Taxonomy" id="1763543"/>
    <lineage>
        <taxon>Bacteria</taxon>
        <taxon>Bacillati</taxon>
        <taxon>Actinomycetota</taxon>
        <taxon>Actinomycetes</taxon>
        <taxon>Micromonosporales</taxon>
        <taxon>Micromonosporaceae</taxon>
        <taxon>Micromonospora</taxon>
    </lineage>
</organism>
<sequence length="62" mass="6503">MVAPVHDVVQDAGQPTGWEIGSEDAFGLAAADQVVDSLCGFRVEFLHASGGQRCLCRLEDGA</sequence>
<evidence type="ECO:0000313" key="1">
    <source>
        <dbReference type="EMBL" id="GGM56199.1"/>
    </source>
</evidence>
<reference evidence="1" key="2">
    <citation type="submission" date="2020-09" db="EMBL/GenBank/DDBJ databases">
        <authorList>
            <person name="Sun Q."/>
            <person name="Zhou Y."/>
        </authorList>
    </citation>
    <scope>NUCLEOTIDE SEQUENCE</scope>
    <source>
        <strain evidence="1">CGMCC 4.7312</strain>
    </source>
</reference>
<dbReference type="RefSeq" id="WP_189047766.1">
    <property type="nucleotide sequence ID" value="NZ_BMNB01000025.1"/>
</dbReference>
<reference evidence="1" key="1">
    <citation type="journal article" date="2014" name="Int. J. Syst. Evol. Microbiol.">
        <title>Complete genome sequence of Corynebacterium casei LMG S-19264T (=DSM 44701T), isolated from a smear-ripened cheese.</title>
        <authorList>
            <consortium name="US DOE Joint Genome Institute (JGI-PGF)"/>
            <person name="Walter F."/>
            <person name="Albersmeier A."/>
            <person name="Kalinowski J."/>
            <person name="Ruckert C."/>
        </authorList>
    </citation>
    <scope>NUCLEOTIDE SEQUENCE</scope>
    <source>
        <strain evidence="1">CGMCC 4.7312</strain>
    </source>
</reference>
<dbReference type="EMBL" id="BMNB01000025">
    <property type="protein sequence ID" value="GGM56199.1"/>
    <property type="molecule type" value="Genomic_DNA"/>
</dbReference>
<gene>
    <name evidence="1" type="ORF">GCM10011608_46300</name>
</gene>